<dbReference type="Gene3D" id="3.40.630.30">
    <property type="match status" value="1"/>
</dbReference>
<organism evidence="1 2">
    <name type="scientific">Durusdinium trenchii</name>
    <dbReference type="NCBI Taxonomy" id="1381693"/>
    <lineage>
        <taxon>Eukaryota</taxon>
        <taxon>Sar</taxon>
        <taxon>Alveolata</taxon>
        <taxon>Dinophyceae</taxon>
        <taxon>Suessiales</taxon>
        <taxon>Symbiodiniaceae</taxon>
        <taxon>Durusdinium</taxon>
    </lineage>
</organism>
<evidence type="ECO:0000313" key="2">
    <source>
        <dbReference type="Proteomes" id="UP001642484"/>
    </source>
</evidence>
<accession>A0ABP0PST4</accession>
<sequence length="815" mass="93413">MPGPDGLQMPGFCLVVCGLCACGGRWRGSTFSFSTLVLNAFVGLRPNWLSSLSQVAMLSRDEEHLLKQHLSLWREIGDCFLIGLDSRNKDRSEATARRLLVPKELEVYHFDFVGFGPAKSQLLQESYQRFPKIDYVLLVEPDMRPVSTTFKRSALRQREVVYAVRRSGKESRGERLADSVFRNDGRWYFKFRVHESPIYRRAEGHPGVPNQVSDTGWAVLEVTGSVRDAQQRHKRIREELRLVGEDLRDYPGHPRLSYYAGALRYELAMELGSDVERQELAREAVKILQRRSRDDAKGQEEEQQRSAAAYFCGRSYWDLLGDVRKAEKWLKTSSKLERGFLYPRVALIQLLFQQQRYVEALEEAQSAEAELLPQQPRLFMDSGPLHVCDVPLLLSKELGSAASGSGEGSSWHGVREAFVLKLTWRGERADLRGHDSVAVEAHQDCMLQLRACRPGESGLQLVGAVPLYLKKHSEGEFCEEADWIEASWRHKNSHWPRLFVGVPFTPHRGRRLITAAWLPEVERTEVERELLEGLRAISVRTKISVNIGFPTEGEGHTLKDHGFVMRFARQAWWSNRMPERYKDFQDFLRTLRVKRAREIAKQRAELKEAISKLGGHIQVIDGSRTPSAVTPELLSEVFDACYAPTQLKHGNFENRKGDPRYPRFDLTRDFFTRLGERIPHRILLVLARQGEQILGGGLFFIKAGRIYGRYWGCREERPDLPFLHFECCYYAAIEHAIHHGYERIEPGNGGGGVCQVQRRRGFNPVPTSSYHFIPDEALREEVTQLAREAAKVQPSWTVQRNSAYAPKPREYRDAV</sequence>
<dbReference type="Gene3D" id="1.25.40.10">
    <property type="entry name" value="Tetratricopeptide repeat domain"/>
    <property type="match status" value="1"/>
</dbReference>
<dbReference type="PANTHER" id="PTHR47017:SF1">
    <property type="entry name" value="ACYL-COA"/>
    <property type="match status" value="1"/>
</dbReference>
<name>A0ABP0PST4_9DINO</name>
<reference evidence="1 2" key="1">
    <citation type="submission" date="2024-02" db="EMBL/GenBank/DDBJ databases">
        <authorList>
            <person name="Chen Y."/>
            <person name="Shah S."/>
            <person name="Dougan E. K."/>
            <person name="Thang M."/>
            <person name="Chan C."/>
        </authorList>
    </citation>
    <scope>NUCLEOTIDE SEQUENCE [LARGE SCALE GENOMIC DNA]</scope>
</reference>
<evidence type="ECO:0008006" key="3">
    <source>
        <dbReference type="Google" id="ProtNLM"/>
    </source>
</evidence>
<dbReference type="SUPFAM" id="SSF55729">
    <property type="entry name" value="Acyl-CoA N-acyltransferases (Nat)"/>
    <property type="match status" value="1"/>
</dbReference>
<dbReference type="Proteomes" id="UP001642484">
    <property type="component" value="Unassembled WGS sequence"/>
</dbReference>
<protein>
    <recommendedName>
        <fullName evidence="3">GNAT family N-acetyltransferase</fullName>
    </recommendedName>
</protein>
<dbReference type="EMBL" id="CAXAMN010023583">
    <property type="protein sequence ID" value="CAK9078667.1"/>
    <property type="molecule type" value="Genomic_DNA"/>
</dbReference>
<gene>
    <name evidence="1" type="ORF">CCMP2556_LOCUS38785</name>
</gene>
<dbReference type="Pfam" id="PF04339">
    <property type="entry name" value="FemAB_like"/>
    <property type="match status" value="1"/>
</dbReference>
<proteinExistence type="predicted"/>
<dbReference type="InterPro" id="IPR016181">
    <property type="entry name" value="Acyl_CoA_acyltransferase"/>
</dbReference>
<dbReference type="InterPro" id="IPR011990">
    <property type="entry name" value="TPR-like_helical_dom_sf"/>
</dbReference>
<evidence type="ECO:0000313" key="1">
    <source>
        <dbReference type="EMBL" id="CAK9078667.1"/>
    </source>
</evidence>
<keyword evidence="2" id="KW-1185">Reference proteome</keyword>
<comment type="caution">
    <text evidence="1">The sequence shown here is derived from an EMBL/GenBank/DDBJ whole genome shotgun (WGS) entry which is preliminary data.</text>
</comment>
<dbReference type="InterPro" id="IPR007434">
    <property type="entry name" value="FemAB-like"/>
</dbReference>
<dbReference type="PANTHER" id="PTHR47017">
    <property type="entry name" value="ACYL-COA"/>
    <property type="match status" value="1"/>
</dbReference>